<evidence type="ECO:0000313" key="1">
    <source>
        <dbReference type="EMBL" id="AKT40150.1"/>
    </source>
</evidence>
<dbReference type="AlphaFoldDB" id="A0A0K1EH15"/>
<dbReference type="PROSITE" id="PS51257">
    <property type="entry name" value="PROKAR_LIPOPROTEIN"/>
    <property type="match status" value="1"/>
</dbReference>
<accession>A0A0K1EH15</accession>
<organism evidence="1 2">
    <name type="scientific">Chondromyces crocatus</name>
    <dbReference type="NCBI Taxonomy" id="52"/>
    <lineage>
        <taxon>Bacteria</taxon>
        <taxon>Pseudomonadati</taxon>
        <taxon>Myxococcota</taxon>
        <taxon>Polyangia</taxon>
        <taxon>Polyangiales</taxon>
        <taxon>Polyangiaceae</taxon>
        <taxon>Chondromyces</taxon>
    </lineage>
</organism>
<gene>
    <name evidence="1" type="ORF">CMC5_043030</name>
</gene>
<name>A0A0K1EH15_CHOCO</name>
<evidence type="ECO:0000313" key="2">
    <source>
        <dbReference type="Proteomes" id="UP000067626"/>
    </source>
</evidence>
<dbReference type="Proteomes" id="UP000067626">
    <property type="component" value="Chromosome"/>
</dbReference>
<reference evidence="1 2" key="1">
    <citation type="submission" date="2015-07" db="EMBL/GenBank/DDBJ databases">
        <title>Genome analysis of myxobacterium Chondromyces crocatus Cm c5 reveals a high potential for natural compound synthesis and the genetic basis for the loss of fruiting body formation.</title>
        <authorList>
            <person name="Zaburannyi N."/>
            <person name="Bunk B."/>
            <person name="Maier J."/>
            <person name="Overmann J."/>
            <person name="Mueller R."/>
        </authorList>
    </citation>
    <scope>NUCLEOTIDE SEQUENCE [LARGE SCALE GENOMIC DNA]</scope>
    <source>
        <strain evidence="1 2">Cm c5</strain>
    </source>
</reference>
<dbReference type="EMBL" id="CP012159">
    <property type="protein sequence ID" value="AKT40150.1"/>
    <property type="molecule type" value="Genomic_DNA"/>
</dbReference>
<protein>
    <submittedName>
        <fullName evidence="1">Uncharacterized protein</fullName>
    </submittedName>
</protein>
<dbReference type="KEGG" id="ccro:CMC5_043030"/>
<dbReference type="OrthoDB" id="5519821at2"/>
<keyword evidence="2" id="KW-1185">Reference proteome</keyword>
<proteinExistence type="predicted"/>
<dbReference type="RefSeq" id="WP_050432126.1">
    <property type="nucleotide sequence ID" value="NZ_CP012159.1"/>
</dbReference>
<sequence length="94" mass="10594">MERAMRVTLLWIGMALVTAGCETAEQAVDCQKICQANRDCVDTSFDVETCRADCEEQLDTNESFRNEAKVCEACLERTECSEQADCFLECPIVR</sequence>